<dbReference type="EMBL" id="VUMR01000061">
    <property type="protein sequence ID" value="MSS57025.1"/>
    <property type="molecule type" value="Genomic_DNA"/>
</dbReference>
<reference evidence="5 6" key="1">
    <citation type="submission" date="2019-08" db="EMBL/GenBank/DDBJ databases">
        <title>In-depth cultivation of the pig gut microbiome towards novel bacterial diversity and tailored functional studies.</title>
        <authorList>
            <person name="Wylensek D."/>
            <person name="Hitch T.C.A."/>
            <person name="Clavel T."/>
        </authorList>
    </citation>
    <scope>NUCLEOTIDE SEQUENCE [LARGE SCALE GENOMIC DNA]</scope>
    <source>
        <strain evidence="5 6">LKV-472-APC-3</strain>
    </source>
</reference>
<dbReference type="Proteomes" id="UP000434241">
    <property type="component" value="Unassembled WGS sequence"/>
</dbReference>
<dbReference type="InterPro" id="IPR002495">
    <property type="entry name" value="Glyco_trans_8"/>
</dbReference>
<evidence type="ECO:0000259" key="4">
    <source>
        <dbReference type="Pfam" id="PF26334"/>
    </source>
</evidence>
<sequence>MNVHITNIYGFIQDQELKKKQNLYADAGHILGFKEMGIFNFDVSTDTESELSKRLDGIISSLQFNDLVFVQLPSGNGEHYDNLLINKIKAYNSKVCILLHQTIEYEYVLNSVDLIMPTNNEVHVYLKEHNYTNVFYKKNINYEFSMISNSSNILSSDFYIKKYLIDAVDQLEEPVLDEDVIHIGFGLHDKDGHYSVWVGTAMQSIIDHTDSKLCFHILHDETVSEENKRRLKQVANQKGDFIEFHEIDSAEFECIKNRTHGFTIGTMFRCMLPDLLPDLSKIVYLDADIFVNTDIKELWEFDINDYCMAAVVDEGVIKFHIPNILYKYPEIDRNQYFNAGVLCMNLRKIKQRGNLKDLVVKFLVNNPEATYPDQDALNVLFHNNILYLDSSWNQFVYSHREENIDILKQGIYHFAADVLVLYSNSKIDMEYFKTLCRTPWSDYEIGNRIDGCIGRLNDRINQYEKMMYRLSMPGVKHIFYGEENDTLRKIYNLIHITENDYRVLKRPDNLNGQVLPCKNLESLKDEKGQIIIFVLYESDGYTAIQNLEELGYVNGEDFFVVARFMSFLDGGFA</sequence>
<keyword evidence="3" id="KW-0479">Metal-binding</keyword>
<evidence type="ECO:0000256" key="1">
    <source>
        <dbReference type="ARBA" id="ARBA00022676"/>
    </source>
</evidence>
<feature type="domain" description="Glucosyltransferase 3-like N-terminal" evidence="4">
    <location>
        <begin position="2"/>
        <end position="133"/>
    </location>
</feature>
<dbReference type="PANTHER" id="PTHR13778:SF47">
    <property type="entry name" value="LIPOPOLYSACCHARIDE 1,3-GALACTOSYLTRANSFERASE"/>
    <property type="match status" value="1"/>
</dbReference>
<name>A0A6N7V3Q6_9FIRM</name>
<organism evidence="5 6">
    <name type="scientific">Holdemanella porci</name>
    <dbReference type="NCBI Taxonomy" id="2652276"/>
    <lineage>
        <taxon>Bacteria</taxon>
        <taxon>Bacillati</taxon>
        <taxon>Bacillota</taxon>
        <taxon>Erysipelotrichia</taxon>
        <taxon>Erysipelotrichales</taxon>
        <taxon>Erysipelotrichaceae</taxon>
        <taxon>Holdemanella</taxon>
    </lineage>
</organism>
<evidence type="ECO:0000256" key="3">
    <source>
        <dbReference type="ARBA" id="ARBA00022723"/>
    </source>
</evidence>
<keyword evidence="2" id="KW-0808">Transferase</keyword>
<dbReference type="GO" id="GO:0046872">
    <property type="term" value="F:metal ion binding"/>
    <property type="evidence" value="ECO:0007669"/>
    <property type="project" value="UniProtKB-KW"/>
</dbReference>
<comment type="caution">
    <text evidence="5">The sequence shown here is derived from an EMBL/GenBank/DDBJ whole genome shotgun (WGS) entry which is preliminary data.</text>
</comment>
<dbReference type="InterPro" id="IPR029044">
    <property type="entry name" value="Nucleotide-diphossugar_trans"/>
</dbReference>
<dbReference type="GeneID" id="93159449"/>
<evidence type="ECO:0000256" key="2">
    <source>
        <dbReference type="ARBA" id="ARBA00022679"/>
    </source>
</evidence>
<accession>A0A6N7V3Q6</accession>
<dbReference type="SUPFAM" id="SSF53448">
    <property type="entry name" value="Nucleotide-diphospho-sugar transferases"/>
    <property type="match status" value="1"/>
</dbReference>
<dbReference type="InterPro" id="IPR058591">
    <property type="entry name" value="Gtf3_N"/>
</dbReference>
<evidence type="ECO:0000313" key="6">
    <source>
        <dbReference type="Proteomes" id="UP000434241"/>
    </source>
</evidence>
<dbReference type="Gene3D" id="3.40.50.2000">
    <property type="entry name" value="Glycogen Phosphorylase B"/>
    <property type="match status" value="1"/>
</dbReference>
<dbReference type="CDD" id="cd04194">
    <property type="entry name" value="GT8_A4GalT_like"/>
    <property type="match status" value="1"/>
</dbReference>
<dbReference type="Gene3D" id="3.90.550.10">
    <property type="entry name" value="Spore Coat Polysaccharide Biosynthesis Protein SpsA, Chain A"/>
    <property type="match status" value="1"/>
</dbReference>
<dbReference type="Pfam" id="PF01501">
    <property type="entry name" value="Glyco_transf_8"/>
    <property type="match status" value="1"/>
</dbReference>
<keyword evidence="1" id="KW-0328">Glycosyltransferase</keyword>
<dbReference type="GO" id="GO:0016757">
    <property type="term" value="F:glycosyltransferase activity"/>
    <property type="evidence" value="ECO:0007669"/>
    <property type="project" value="UniProtKB-KW"/>
</dbReference>
<dbReference type="Pfam" id="PF26334">
    <property type="entry name" value="Gtf3_N"/>
    <property type="match status" value="1"/>
</dbReference>
<proteinExistence type="predicted"/>
<keyword evidence="6" id="KW-1185">Reference proteome</keyword>
<dbReference type="PANTHER" id="PTHR13778">
    <property type="entry name" value="GLYCOSYLTRANSFERASE 8 DOMAIN-CONTAINING PROTEIN"/>
    <property type="match status" value="1"/>
</dbReference>
<dbReference type="InterPro" id="IPR050748">
    <property type="entry name" value="Glycosyltrans_8_dom-fam"/>
</dbReference>
<gene>
    <name evidence="5" type="ORF">FYJ55_09150</name>
</gene>
<dbReference type="AlphaFoldDB" id="A0A6N7V3Q6"/>
<evidence type="ECO:0000313" key="5">
    <source>
        <dbReference type="EMBL" id="MSS57025.1"/>
    </source>
</evidence>
<dbReference type="RefSeq" id="WP_154556573.1">
    <property type="nucleotide sequence ID" value="NZ_VUMR01000061.1"/>
</dbReference>
<protein>
    <recommendedName>
        <fullName evidence="4">Glucosyltransferase 3-like N-terminal domain-containing protein</fullName>
    </recommendedName>
</protein>